<protein>
    <submittedName>
        <fullName evidence="2">Uncharacterized protein</fullName>
    </submittedName>
</protein>
<dbReference type="AlphaFoldDB" id="A0A915BPT3"/>
<organism evidence="1 2">
    <name type="scientific">Parascaris univalens</name>
    <name type="common">Nematode worm</name>
    <dbReference type="NCBI Taxonomy" id="6257"/>
    <lineage>
        <taxon>Eukaryota</taxon>
        <taxon>Metazoa</taxon>
        <taxon>Ecdysozoa</taxon>
        <taxon>Nematoda</taxon>
        <taxon>Chromadorea</taxon>
        <taxon>Rhabditida</taxon>
        <taxon>Spirurina</taxon>
        <taxon>Ascaridomorpha</taxon>
        <taxon>Ascaridoidea</taxon>
        <taxon>Ascarididae</taxon>
        <taxon>Parascaris</taxon>
    </lineage>
</organism>
<accession>A0A915BPT3</accession>
<dbReference type="Proteomes" id="UP000887569">
    <property type="component" value="Unplaced"/>
</dbReference>
<sequence length="56" mass="6453">MCKLFISNSSSFRKFFFYFCGSLRVETRPISFQKKTSSGATLAVISLSRMIKWSCQ</sequence>
<evidence type="ECO:0000313" key="1">
    <source>
        <dbReference type="Proteomes" id="UP000887569"/>
    </source>
</evidence>
<dbReference type="WBParaSite" id="PgR051X_g046_t01">
    <property type="protein sequence ID" value="PgR051X_g046_t01"/>
    <property type="gene ID" value="PgR051X_g046"/>
</dbReference>
<proteinExistence type="predicted"/>
<keyword evidence="1" id="KW-1185">Reference proteome</keyword>
<reference evidence="2" key="1">
    <citation type="submission" date="2022-11" db="UniProtKB">
        <authorList>
            <consortium name="WormBaseParasite"/>
        </authorList>
    </citation>
    <scope>IDENTIFICATION</scope>
</reference>
<evidence type="ECO:0000313" key="2">
    <source>
        <dbReference type="WBParaSite" id="PgR051X_g046_t01"/>
    </source>
</evidence>
<name>A0A915BPT3_PARUN</name>